<feature type="region of interest" description="Disordered" evidence="1">
    <location>
        <begin position="159"/>
        <end position="182"/>
    </location>
</feature>
<feature type="transmembrane region" description="Helical" evidence="2">
    <location>
        <begin position="79"/>
        <end position="97"/>
    </location>
</feature>
<dbReference type="RefSeq" id="WP_146853249.1">
    <property type="nucleotide sequence ID" value="NZ_BAAAHR010000002.1"/>
</dbReference>
<dbReference type="OrthoDB" id="5113116at2"/>
<keyword evidence="2" id="KW-1133">Transmembrane helix</keyword>
<keyword evidence="2" id="KW-0812">Transmembrane</keyword>
<organism evidence="4 6">
    <name type="scientific">Frigoribacterium faeni</name>
    <dbReference type="NCBI Taxonomy" id="145483"/>
    <lineage>
        <taxon>Bacteria</taxon>
        <taxon>Bacillati</taxon>
        <taxon>Actinomycetota</taxon>
        <taxon>Actinomycetes</taxon>
        <taxon>Micrococcales</taxon>
        <taxon>Microbacteriaceae</taxon>
        <taxon>Frigoribacterium</taxon>
    </lineage>
</organism>
<evidence type="ECO:0000313" key="5">
    <source>
        <dbReference type="Proteomes" id="UP000321154"/>
    </source>
</evidence>
<evidence type="ECO:0000313" key="3">
    <source>
        <dbReference type="EMBL" id="GEK82500.1"/>
    </source>
</evidence>
<evidence type="ECO:0000256" key="2">
    <source>
        <dbReference type="SAM" id="Phobius"/>
    </source>
</evidence>
<dbReference type="EMBL" id="JACGWW010000001">
    <property type="protein sequence ID" value="MBA8812872.1"/>
    <property type="molecule type" value="Genomic_DNA"/>
</dbReference>
<keyword evidence="5" id="KW-1185">Reference proteome</keyword>
<reference evidence="4 6" key="2">
    <citation type="submission" date="2020-07" db="EMBL/GenBank/DDBJ databases">
        <title>Sequencing the genomes of 1000 actinobacteria strains.</title>
        <authorList>
            <person name="Klenk H.-P."/>
        </authorList>
    </citation>
    <scope>NUCLEOTIDE SEQUENCE [LARGE SCALE GENOMIC DNA]</scope>
    <source>
        <strain evidence="4 6">DSM 10309</strain>
    </source>
</reference>
<accession>A0A7W3JH83</accession>
<proteinExistence type="predicted"/>
<evidence type="ECO:0000256" key="1">
    <source>
        <dbReference type="SAM" id="MobiDB-lite"/>
    </source>
</evidence>
<protein>
    <submittedName>
        <fullName evidence="4">Uncharacterized protein</fullName>
    </submittedName>
</protein>
<feature type="transmembrane region" description="Helical" evidence="2">
    <location>
        <begin position="53"/>
        <end position="73"/>
    </location>
</feature>
<name>A0A7W3JH83_9MICO</name>
<dbReference type="Proteomes" id="UP000522688">
    <property type="component" value="Unassembled WGS sequence"/>
</dbReference>
<dbReference type="AlphaFoldDB" id="A0A7W3JH83"/>
<keyword evidence="2" id="KW-0472">Membrane</keyword>
<comment type="caution">
    <text evidence="4">The sequence shown here is derived from an EMBL/GenBank/DDBJ whole genome shotgun (WGS) entry which is preliminary data.</text>
</comment>
<gene>
    <name evidence="4" type="ORF">FB463_001096</name>
    <name evidence="3" type="ORF">FFA01_08090</name>
</gene>
<sequence length="207" mass="21628">MPVGPSHPSCFVFERRLFVVPSGTGHGVVETRQSMRGSRVGSRETTVPGGIDVWLLVGGITGGLFLATVAGAVWGVGPVLSLVLFFAMGALVGAVLATGTRSLFVPATASAAHHDGSRGGAAFPAVEVPWDVARAAPDDATADELVLWSTLVTRYRRAEEARVETPGEPATPTPIADEPAPASVEAEYRAAVRDYEPVARLLGFRLP</sequence>
<evidence type="ECO:0000313" key="6">
    <source>
        <dbReference type="Proteomes" id="UP000522688"/>
    </source>
</evidence>
<reference evidence="3 5" key="1">
    <citation type="submission" date="2019-07" db="EMBL/GenBank/DDBJ databases">
        <title>Whole genome shotgun sequence of Frigoribacterium faeni NBRC 103066.</title>
        <authorList>
            <person name="Hosoyama A."/>
            <person name="Uohara A."/>
            <person name="Ohji S."/>
            <person name="Ichikawa N."/>
        </authorList>
    </citation>
    <scope>NUCLEOTIDE SEQUENCE [LARGE SCALE GENOMIC DNA]</scope>
    <source>
        <strain evidence="3 5">NBRC 103066</strain>
    </source>
</reference>
<dbReference type="EMBL" id="BJUV01000005">
    <property type="protein sequence ID" value="GEK82500.1"/>
    <property type="molecule type" value="Genomic_DNA"/>
</dbReference>
<dbReference type="Proteomes" id="UP000321154">
    <property type="component" value="Unassembled WGS sequence"/>
</dbReference>
<evidence type="ECO:0000313" key="4">
    <source>
        <dbReference type="EMBL" id="MBA8812872.1"/>
    </source>
</evidence>